<evidence type="ECO:0000313" key="1">
    <source>
        <dbReference type="EMBL" id="CBX94040.1"/>
    </source>
</evidence>
<organism evidence="2">
    <name type="scientific">Leptosphaeria maculans (strain JN3 / isolate v23.1.3 / race Av1-4-5-6-7-8)</name>
    <name type="common">Blackleg fungus</name>
    <name type="synonym">Phoma lingam</name>
    <dbReference type="NCBI Taxonomy" id="985895"/>
    <lineage>
        <taxon>Eukaryota</taxon>
        <taxon>Fungi</taxon>
        <taxon>Dikarya</taxon>
        <taxon>Ascomycota</taxon>
        <taxon>Pezizomycotina</taxon>
        <taxon>Dothideomycetes</taxon>
        <taxon>Pleosporomycetidae</taxon>
        <taxon>Pleosporales</taxon>
        <taxon>Pleosporineae</taxon>
        <taxon>Leptosphaeriaceae</taxon>
        <taxon>Plenodomus</taxon>
        <taxon>Plenodomus lingam/Leptosphaeria maculans species complex</taxon>
    </lineage>
</organism>
<keyword evidence="2" id="KW-1185">Reference proteome</keyword>
<dbReference type="VEuPathDB" id="FungiDB:LEMA_uP037140.1"/>
<dbReference type="AlphaFoldDB" id="E4ZQN5"/>
<proteinExistence type="predicted"/>
<dbReference type="EMBL" id="FP929116">
    <property type="protein sequence ID" value="CBX94040.1"/>
    <property type="molecule type" value="Genomic_DNA"/>
</dbReference>
<dbReference type="Proteomes" id="UP000002668">
    <property type="component" value="Genome"/>
</dbReference>
<accession>E4ZQN5</accession>
<name>E4ZQN5_LEPMJ</name>
<dbReference type="HOGENOM" id="CLU_3368641_0_0_1"/>
<protein>
    <submittedName>
        <fullName evidence="1">Predicted protein</fullName>
    </submittedName>
</protein>
<evidence type="ECO:0000313" key="2">
    <source>
        <dbReference type="Proteomes" id="UP000002668"/>
    </source>
</evidence>
<reference evidence="2" key="1">
    <citation type="journal article" date="2011" name="Nat. Commun.">
        <title>Effector diversification within compartments of the Leptosphaeria maculans genome affected by Repeat-Induced Point mutations.</title>
        <authorList>
            <person name="Rouxel T."/>
            <person name="Grandaubert J."/>
            <person name="Hane J.K."/>
            <person name="Hoede C."/>
            <person name="van de Wouw A.P."/>
            <person name="Couloux A."/>
            <person name="Dominguez V."/>
            <person name="Anthouard V."/>
            <person name="Bally P."/>
            <person name="Bourras S."/>
            <person name="Cozijnsen A.J."/>
            <person name="Ciuffetti L.M."/>
            <person name="Degrave A."/>
            <person name="Dilmaghani A."/>
            <person name="Duret L."/>
            <person name="Fudal I."/>
            <person name="Goodwin S.B."/>
            <person name="Gout L."/>
            <person name="Glaser N."/>
            <person name="Linglin J."/>
            <person name="Kema G.H.J."/>
            <person name="Lapalu N."/>
            <person name="Lawrence C.B."/>
            <person name="May K."/>
            <person name="Meyer M."/>
            <person name="Ollivier B."/>
            <person name="Poulain J."/>
            <person name="Schoch C.L."/>
            <person name="Simon A."/>
            <person name="Spatafora J.W."/>
            <person name="Stachowiak A."/>
            <person name="Turgeon B.G."/>
            <person name="Tyler B.M."/>
            <person name="Vincent D."/>
            <person name="Weissenbach J."/>
            <person name="Amselem J."/>
            <person name="Quesneville H."/>
            <person name="Oliver R.P."/>
            <person name="Wincker P."/>
            <person name="Balesdent M.-H."/>
            <person name="Howlett B.J."/>
        </authorList>
    </citation>
    <scope>NUCLEOTIDE SEQUENCE [LARGE SCALE GENOMIC DNA]</scope>
    <source>
        <strain evidence="2">JN3 / isolate v23.1.3 / race Av1-4-5-6-7-8</strain>
    </source>
</reference>
<sequence>MSWKRSKREKDHAQRKDTQFVMLIGSYNFGMFDIH</sequence>
<gene>
    <name evidence="1" type="ORF">LEMA_uP037140.1</name>
</gene>
<dbReference type="InParanoid" id="E4ZQN5"/>